<dbReference type="PANTHER" id="PTHR43649">
    <property type="entry name" value="ARABINOSE-BINDING PROTEIN-RELATED"/>
    <property type="match status" value="1"/>
</dbReference>
<keyword evidence="3" id="KW-0813">Transport</keyword>
<dbReference type="Proteomes" id="UP000323142">
    <property type="component" value="Unassembled WGS sequence"/>
</dbReference>
<evidence type="ECO:0000313" key="7">
    <source>
        <dbReference type="EMBL" id="KAA2235205.1"/>
    </source>
</evidence>
<evidence type="ECO:0000256" key="4">
    <source>
        <dbReference type="ARBA" id="ARBA00022729"/>
    </source>
</evidence>
<sequence>MKARLIAASVASLVLVGTSSLALAQQTTLRIFTGGQQRPDVMRQIVDEYMKANPNVKVEVEVGGATSEQQQQYLNTVLASRDSSLDVVLIDVIRPAQWAAAKWAEPLDSYLGADKEKVMSQYLPAYREANTVNGSVISLPYFADAQFLYYRKDLLAKHNVQPPKTWDEVKTAAQAVMKGEGNANLRGFETAGAPIEGTVCTYTVPLWGAGGTVTDTNGKLALSADLAKKPFELWGSMKQAGILPPNIAEIPTDRIRQNFQAGNLVFGMTWGYVWNRTQQDTDSLVKDKVGVVPLPGFTADKAATCIGGWQLAVTAFSKNKAEAVKLVRYLSSPEVSKRQAILASHLPVFPDVYKDPEVLKANPWFAEALPVVQTARSRPVTPRYNEVSEVVRTNMNAFLAGTKTEESALTEMRNRLGTILR</sequence>
<evidence type="ECO:0000256" key="5">
    <source>
        <dbReference type="ARBA" id="ARBA00022764"/>
    </source>
</evidence>
<evidence type="ECO:0000256" key="6">
    <source>
        <dbReference type="SAM" id="SignalP"/>
    </source>
</evidence>
<evidence type="ECO:0000256" key="1">
    <source>
        <dbReference type="ARBA" id="ARBA00004418"/>
    </source>
</evidence>
<reference evidence="7 8" key="1">
    <citation type="submission" date="2019-09" db="EMBL/GenBank/DDBJ databases">
        <title>Salinarimonas rosea gen. nov., sp. nov., a new member of the a-2 subgroup of the Proteobacteria.</title>
        <authorList>
            <person name="Liu J."/>
        </authorList>
    </citation>
    <scope>NUCLEOTIDE SEQUENCE [LARGE SCALE GENOMIC DNA]</scope>
    <source>
        <strain evidence="7 8">BN140002</strain>
    </source>
</reference>
<protein>
    <submittedName>
        <fullName evidence="7">ABC transporter substrate-binding protein</fullName>
    </submittedName>
</protein>
<evidence type="ECO:0000313" key="8">
    <source>
        <dbReference type="Proteomes" id="UP000323142"/>
    </source>
</evidence>
<evidence type="ECO:0000256" key="2">
    <source>
        <dbReference type="ARBA" id="ARBA00008520"/>
    </source>
</evidence>
<organism evidence="7 8">
    <name type="scientific">Salinarimonas soli</name>
    <dbReference type="NCBI Taxonomy" id="1638099"/>
    <lineage>
        <taxon>Bacteria</taxon>
        <taxon>Pseudomonadati</taxon>
        <taxon>Pseudomonadota</taxon>
        <taxon>Alphaproteobacteria</taxon>
        <taxon>Hyphomicrobiales</taxon>
        <taxon>Salinarimonadaceae</taxon>
        <taxon>Salinarimonas</taxon>
    </lineage>
</organism>
<comment type="subcellular location">
    <subcellularLocation>
        <location evidence="1">Periplasm</location>
    </subcellularLocation>
</comment>
<dbReference type="RefSeq" id="WP_149821204.1">
    <property type="nucleotide sequence ID" value="NZ_VUOA01000037.1"/>
</dbReference>
<dbReference type="EMBL" id="VUOA01000037">
    <property type="protein sequence ID" value="KAA2235205.1"/>
    <property type="molecule type" value="Genomic_DNA"/>
</dbReference>
<gene>
    <name evidence="7" type="ORF">F0L46_20895</name>
</gene>
<dbReference type="Pfam" id="PF01547">
    <property type="entry name" value="SBP_bac_1"/>
    <property type="match status" value="1"/>
</dbReference>
<comment type="caution">
    <text evidence="7">The sequence shown here is derived from an EMBL/GenBank/DDBJ whole genome shotgun (WGS) entry which is preliminary data.</text>
</comment>
<accession>A0A5B2V9E6</accession>
<dbReference type="CDD" id="cd14750">
    <property type="entry name" value="PBP2_TMBP"/>
    <property type="match status" value="1"/>
</dbReference>
<dbReference type="PANTHER" id="PTHR43649:SF34">
    <property type="entry name" value="ABC TRANSPORTER PERIPLASMIC-BINDING PROTEIN YCJN-RELATED"/>
    <property type="match status" value="1"/>
</dbReference>
<reference evidence="7 8" key="2">
    <citation type="submission" date="2019-09" db="EMBL/GenBank/DDBJ databases">
        <authorList>
            <person name="Jin C."/>
        </authorList>
    </citation>
    <scope>NUCLEOTIDE SEQUENCE [LARGE SCALE GENOMIC DNA]</scope>
    <source>
        <strain evidence="7 8">BN140002</strain>
    </source>
</reference>
<name>A0A5B2V9E6_9HYPH</name>
<keyword evidence="5" id="KW-0574">Periplasm</keyword>
<feature type="signal peptide" evidence="6">
    <location>
        <begin position="1"/>
        <end position="24"/>
    </location>
</feature>
<keyword evidence="4 6" id="KW-0732">Signal</keyword>
<feature type="chain" id="PRO_5022935859" evidence="6">
    <location>
        <begin position="25"/>
        <end position="421"/>
    </location>
</feature>
<proteinExistence type="inferred from homology"/>
<dbReference type="SUPFAM" id="SSF53850">
    <property type="entry name" value="Periplasmic binding protein-like II"/>
    <property type="match status" value="1"/>
</dbReference>
<dbReference type="OrthoDB" id="9808332at2"/>
<comment type="similarity">
    <text evidence="2">Belongs to the bacterial solute-binding protein 1 family.</text>
</comment>
<evidence type="ECO:0000256" key="3">
    <source>
        <dbReference type="ARBA" id="ARBA00022448"/>
    </source>
</evidence>
<dbReference type="InterPro" id="IPR050490">
    <property type="entry name" value="Bact_solute-bd_prot1"/>
</dbReference>
<dbReference type="AlphaFoldDB" id="A0A5B2V9E6"/>
<dbReference type="GO" id="GO:0042597">
    <property type="term" value="C:periplasmic space"/>
    <property type="evidence" value="ECO:0007669"/>
    <property type="project" value="UniProtKB-SubCell"/>
</dbReference>
<keyword evidence="8" id="KW-1185">Reference proteome</keyword>
<dbReference type="Gene3D" id="3.40.190.10">
    <property type="entry name" value="Periplasmic binding protein-like II"/>
    <property type="match status" value="2"/>
</dbReference>
<dbReference type="InterPro" id="IPR006059">
    <property type="entry name" value="SBP"/>
</dbReference>